<comment type="caution">
    <text evidence="2">The sequence shown here is derived from an EMBL/GenBank/DDBJ whole genome shotgun (WGS) entry which is preliminary data.</text>
</comment>
<evidence type="ECO:0000313" key="2">
    <source>
        <dbReference type="EMBL" id="GAA4027709.1"/>
    </source>
</evidence>
<dbReference type="EMBL" id="BAABAL010000019">
    <property type="protein sequence ID" value="GAA4027709.1"/>
    <property type="molecule type" value="Genomic_DNA"/>
</dbReference>
<name>A0ABP7TKL2_9PSEU</name>
<keyword evidence="1" id="KW-0472">Membrane</keyword>
<evidence type="ECO:0000256" key="1">
    <source>
        <dbReference type="SAM" id="Phobius"/>
    </source>
</evidence>
<evidence type="ECO:0000313" key="3">
    <source>
        <dbReference type="Proteomes" id="UP001501747"/>
    </source>
</evidence>
<feature type="transmembrane region" description="Helical" evidence="1">
    <location>
        <begin position="57"/>
        <end position="81"/>
    </location>
</feature>
<keyword evidence="1" id="KW-1133">Transmembrane helix</keyword>
<sequence length="169" mass="16163">MLDGVVGVVDVVVGMGFAVVVVVVVVGGEDGGGGGGGGGLPGSGGGVVLPLDVVDGVVVLDVPLVVVLDVVLAPGVVVVLWPGIAGASETRSPCTVSPRPDVRPCSAAELVTSVAMVANTVAVASATAPSTAAPGTRWPCRAGAAGSALTCRTPASTPIPGCPDPRPAR</sequence>
<dbReference type="Proteomes" id="UP001501747">
    <property type="component" value="Unassembled WGS sequence"/>
</dbReference>
<gene>
    <name evidence="2" type="ORF">GCM10022247_60820</name>
</gene>
<reference evidence="3" key="1">
    <citation type="journal article" date="2019" name="Int. J. Syst. Evol. Microbiol.">
        <title>The Global Catalogue of Microorganisms (GCM) 10K type strain sequencing project: providing services to taxonomists for standard genome sequencing and annotation.</title>
        <authorList>
            <consortium name="The Broad Institute Genomics Platform"/>
            <consortium name="The Broad Institute Genome Sequencing Center for Infectious Disease"/>
            <person name="Wu L."/>
            <person name="Ma J."/>
        </authorList>
    </citation>
    <scope>NUCLEOTIDE SEQUENCE [LARGE SCALE GENOMIC DNA]</scope>
    <source>
        <strain evidence="3">JCM 17342</strain>
    </source>
</reference>
<proteinExistence type="predicted"/>
<organism evidence="2 3">
    <name type="scientific">Allokutzneria multivorans</name>
    <dbReference type="NCBI Taxonomy" id="1142134"/>
    <lineage>
        <taxon>Bacteria</taxon>
        <taxon>Bacillati</taxon>
        <taxon>Actinomycetota</taxon>
        <taxon>Actinomycetes</taxon>
        <taxon>Pseudonocardiales</taxon>
        <taxon>Pseudonocardiaceae</taxon>
        <taxon>Allokutzneria</taxon>
    </lineage>
</organism>
<feature type="transmembrane region" description="Helical" evidence="1">
    <location>
        <begin position="7"/>
        <end position="27"/>
    </location>
</feature>
<keyword evidence="3" id="KW-1185">Reference proteome</keyword>
<protein>
    <submittedName>
        <fullName evidence="2">Uncharacterized protein</fullName>
    </submittedName>
</protein>
<accession>A0ABP7TKL2</accession>
<keyword evidence="1" id="KW-0812">Transmembrane</keyword>